<dbReference type="GO" id="GO:0031110">
    <property type="term" value="P:regulation of microtubule polymerization or depolymerization"/>
    <property type="evidence" value="ECO:0007669"/>
    <property type="project" value="InterPro"/>
</dbReference>
<dbReference type="InterPro" id="IPR000956">
    <property type="entry name" value="Stathmin_fam"/>
</dbReference>
<evidence type="ECO:0000313" key="3">
    <source>
        <dbReference type="Proteomes" id="UP000887567"/>
    </source>
</evidence>
<accession>A0A913XFK8</accession>
<feature type="compositionally biased region" description="Basic and acidic residues" evidence="1">
    <location>
        <begin position="179"/>
        <end position="197"/>
    </location>
</feature>
<feature type="compositionally biased region" description="Low complexity" evidence="1">
    <location>
        <begin position="56"/>
        <end position="67"/>
    </location>
</feature>
<dbReference type="RefSeq" id="XP_020903441.1">
    <property type="nucleotide sequence ID" value="XM_021047782.2"/>
</dbReference>
<sequence length="232" mass="26174">MGCSASKATEVVVAPMPSKPHVQQNKLSNEKDSDSLRGSQASINSNSTRSDRESSARSTRTTDTTDSGVCELDDNRNIITENSSEEEIMKSKANERPKTPELSIDGTPVKRRKSPKQRLLESRDSNNNLSSLPPMGIIERPQSRGGFAFDVMLDTGNVKNRPTKLASLEKRKKRSKRRTKEEIDQKIKEANDRRKEHANQVIEKALISRKEKQLREARALDDFAKRLEQQES</sequence>
<keyword evidence="3" id="KW-1185">Reference proteome</keyword>
<proteinExistence type="predicted"/>
<evidence type="ECO:0000313" key="2">
    <source>
        <dbReference type="EnsemblMetazoa" id="XP_020903441.1"/>
    </source>
</evidence>
<dbReference type="Pfam" id="PF00836">
    <property type="entry name" value="Stathmin"/>
    <property type="match status" value="1"/>
</dbReference>
<organism evidence="2 3">
    <name type="scientific">Exaiptasia diaphana</name>
    <name type="common">Tropical sea anemone</name>
    <name type="synonym">Aiptasia pulchella</name>
    <dbReference type="NCBI Taxonomy" id="2652724"/>
    <lineage>
        <taxon>Eukaryota</taxon>
        <taxon>Metazoa</taxon>
        <taxon>Cnidaria</taxon>
        <taxon>Anthozoa</taxon>
        <taxon>Hexacorallia</taxon>
        <taxon>Actiniaria</taxon>
        <taxon>Aiptasiidae</taxon>
        <taxon>Exaiptasia</taxon>
    </lineage>
</organism>
<feature type="compositionally biased region" description="Polar residues" evidence="1">
    <location>
        <begin position="36"/>
        <end position="46"/>
    </location>
</feature>
<evidence type="ECO:0000256" key="1">
    <source>
        <dbReference type="SAM" id="MobiDB-lite"/>
    </source>
</evidence>
<feature type="region of interest" description="Disordered" evidence="1">
    <location>
        <begin position="1"/>
        <end position="142"/>
    </location>
</feature>
<protein>
    <submittedName>
        <fullName evidence="2">Uncharacterized protein</fullName>
    </submittedName>
</protein>
<dbReference type="KEGG" id="epa:110241863"/>
<dbReference type="OMA" id="TEYSHPN"/>
<dbReference type="EnsemblMetazoa" id="XM_021047782.2">
    <property type="protein sequence ID" value="XP_020903441.1"/>
    <property type="gene ID" value="LOC110241863"/>
</dbReference>
<reference evidence="2" key="1">
    <citation type="submission" date="2022-11" db="UniProtKB">
        <authorList>
            <consortium name="EnsemblMetazoa"/>
        </authorList>
    </citation>
    <scope>IDENTIFICATION</scope>
</reference>
<feature type="compositionally biased region" description="Basic and acidic residues" evidence="1">
    <location>
        <begin position="87"/>
        <end position="99"/>
    </location>
</feature>
<dbReference type="Proteomes" id="UP000887567">
    <property type="component" value="Unplaced"/>
</dbReference>
<dbReference type="OrthoDB" id="5978414at2759"/>
<feature type="region of interest" description="Disordered" evidence="1">
    <location>
        <begin position="159"/>
        <end position="197"/>
    </location>
</feature>
<name>A0A913XFK8_EXADI</name>
<dbReference type="GeneID" id="110241863"/>
<dbReference type="InterPro" id="IPR036002">
    <property type="entry name" value="Stathmin_sf"/>
</dbReference>
<dbReference type="PROSITE" id="PS51663">
    <property type="entry name" value="STATHMIN_3"/>
    <property type="match status" value="1"/>
</dbReference>
<dbReference type="SUPFAM" id="SSF101494">
    <property type="entry name" value="Stathmin"/>
    <property type="match status" value="1"/>
</dbReference>
<dbReference type="AlphaFoldDB" id="A0A913XFK8"/>